<dbReference type="NCBIfam" id="TIGR00148">
    <property type="entry name" value="UbiD family decarboxylase"/>
    <property type="match status" value="1"/>
</dbReference>
<name>A0A418W8M3_9PROT</name>
<organism evidence="4 5">
    <name type="scientific">Oleomonas cavernae</name>
    <dbReference type="NCBI Taxonomy" id="2320859"/>
    <lineage>
        <taxon>Bacteria</taxon>
        <taxon>Pseudomonadati</taxon>
        <taxon>Pseudomonadota</taxon>
        <taxon>Alphaproteobacteria</taxon>
        <taxon>Acetobacterales</taxon>
        <taxon>Acetobacteraceae</taxon>
        <taxon>Oleomonas</taxon>
    </lineage>
</organism>
<protein>
    <submittedName>
        <fullName evidence="4">UbiD family decarboxylase</fullName>
    </submittedName>
</protein>
<dbReference type="GO" id="GO:0033494">
    <property type="term" value="P:ferulate metabolic process"/>
    <property type="evidence" value="ECO:0007669"/>
    <property type="project" value="TreeGrafter"/>
</dbReference>
<accession>A0A418W8M3</accession>
<dbReference type="Proteomes" id="UP000284605">
    <property type="component" value="Unassembled WGS sequence"/>
</dbReference>
<feature type="domain" description="3-octaprenyl-4-hydroxybenzoate carboxy-lyase-like C-terminal" evidence="3">
    <location>
        <begin position="331"/>
        <end position="453"/>
    </location>
</feature>
<feature type="domain" description="3-octaprenyl-4-hydroxybenzoate carboxy-lyase-like N-terminal" evidence="2">
    <location>
        <begin position="23"/>
        <end position="100"/>
    </location>
</feature>
<dbReference type="Pfam" id="PF20696">
    <property type="entry name" value="UbiD_C"/>
    <property type="match status" value="1"/>
</dbReference>
<dbReference type="GO" id="GO:0046281">
    <property type="term" value="P:cinnamic acid catabolic process"/>
    <property type="evidence" value="ECO:0007669"/>
    <property type="project" value="TreeGrafter"/>
</dbReference>
<dbReference type="Pfam" id="PF01977">
    <property type="entry name" value="UbiD"/>
    <property type="match status" value="1"/>
</dbReference>
<dbReference type="Gene3D" id="3.40.1670.10">
    <property type="entry name" value="UbiD C-terminal domain-like"/>
    <property type="match status" value="1"/>
</dbReference>
<dbReference type="InterPro" id="IPR048304">
    <property type="entry name" value="UbiD_Rift_dom"/>
</dbReference>
<dbReference type="InterPro" id="IPR049383">
    <property type="entry name" value="UbiD-like_N"/>
</dbReference>
<dbReference type="PANTHER" id="PTHR30108">
    <property type="entry name" value="3-OCTAPRENYL-4-HYDROXYBENZOATE CARBOXY-LYASE-RELATED"/>
    <property type="match status" value="1"/>
</dbReference>
<reference evidence="4 5" key="1">
    <citation type="submission" date="2018-09" db="EMBL/GenBank/DDBJ databases">
        <authorList>
            <person name="Zhu H."/>
        </authorList>
    </citation>
    <scope>NUCLEOTIDE SEQUENCE [LARGE SCALE GENOMIC DNA]</scope>
    <source>
        <strain evidence="4 5">K1W22B-8</strain>
    </source>
</reference>
<keyword evidence="5" id="KW-1185">Reference proteome</keyword>
<dbReference type="GO" id="GO:0016831">
    <property type="term" value="F:carboxy-lyase activity"/>
    <property type="evidence" value="ECO:0007669"/>
    <property type="project" value="InterPro"/>
</dbReference>
<dbReference type="GO" id="GO:0005737">
    <property type="term" value="C:cytoplasm"/>
    <property type="evidence" value="ECO:0007669"/>
    <property type="project" value="TreeGrafter"/>
</dbReference>
<feature type="domain" description="3-octaprenyl-4-hydroxybenzoate carboxy-lyase-like Rift-related" evidence="1">
    <location>
        <begin position="120"/>
        <end position="315"/>
    </location>
</feature>
<evidence type="ECO:0000259" key="2">
    <source>
        <dbReference type="Pfam" id="PF20695"/>
    </source>
</evidence>
<dbReference type="PANTHER" id="PTHR30108:SF17">
    <property type="entry name" value="FERULIC ACID DECARBOXYLASE 1"/>
    <property type="match status" value="1"/>
</dbReference>
<dbReference type="AlphaFoldDB" id="A0A418W8M3"/>
<evidence type="ECO:0000313" key="5">
    <source>
        <dbReference type="Proteomes" id="UP000284605"/>
    </source>
</evidence>
<dbReference type="EMBL" id="QYUK01000011">
    <property type="protein sequence ID" value="RJF86360.1"/>
    <property type="molecule type" value="Genomic_DNA"/>
</dbReference>
<evidence type="ECO:0000259" key="1">
    <source>
        <dbReference type="Pfam" id="PF01977"/>
    </source>
</evidence>
<dbReference type="InterPro" id="IPR049381">
    <property type="entry name" value="UbiD-like_C"/>
</dbReference>
<gene>
    <name evidence="4" type="ORF">D3874_04415</name>
</gene>
<comment type="caution">
    <text evidence="4">The sequence shown here is derived from an EMBL/GenBank/DDBJ whole genome shotgun (WGS) entry which is preliminary data.</text>
</comment>
<dbReference type="RefSeq" id="WP_119776999.1">
    <property type="nucleotide sequence ID" value="NZ_QYUK01000011.1"/>
</dbReference>
<evidence type="ECO:0000313" key="4">
    <source>
        <dbReference type="EMBL" id="RJF86360.1"/>
    </source>
</evidence>
<dbReference type="InterPro" id="IPR002830">
    <property type="entry name" value="UbiD"/>
</dbReference>
<dbReference type="SUPFAM" id="SSF50475">
    <property type="entry name" value="FMN-binding split barrel"/>
    <property type="match status" value="1"/>
</dbReference>
<dbReference type="SUPFAM" id="SSF143968">
    <property type="entry name" value="UbiD C-terminal domain-like"/>
    <property type="match status" value="1"/>
</dbReference>
<proteinExistence type="predicted"/>
<sequence length="487" mass="54740">MSYIQADRPLRADVPHRDLREFLERVEAAGELKRVQGAHWDLEMGCLAELVYHSGLEQPPAILFEDIPGYPGYRCTSGLTNSSQRLAITLGFPLSKKPIDIVQHYRNRMKVHKPIPPVEVTDAPVYENVMRDDDVNVLKFPVPRLHELDGGRYIGTDDLVIMRDPDGGWINIGTYRAMVHDEKNLGLWVSPGKQGRQIRDKYFREGKPCPVLISCGHDPLLFLASGNEIAYGLSEYDYAGGHRGQPFEVVKSELYGLPMPARSEIVIEGEMYPGDVRMEGPFGEFTGYYASHRSEQPVVRVRRIYHRNDPIMTIASPIQPPSDFNFSKCVTKSGMIWDEIERAGLSGVKGVWCHEAGCARMFNIISLQQKYPGHARQALHLAASCQSASYMGRFVVVVDDDIDPTNTFHVLWAISTRCDPSQDIDLIKRAWSGPLDPILDMATGTNSRGLIDACRPFERLKDFPQVARASDELRARVAAKFKSVLDN</sequence>
<dbReference type="Pfam" id="PF20695">
    <property type="entry name" value="UbiD_N"/>
    <property type="match status" value="1"/>
</dbReference>
<dbReference type="OrthoDB" id="9809841at2"/>
<evidence type="ECO:0000259" key="3">
    <source>
        <dbReference type="Pfam" id="PF20696"/>
    </source>
</evidence>